<accession>A0A9N9D1V5</accession>
<keyword evidence="3" id="KW-1185">Reference proteome</keyword>
<sequence>MEIRGLHSEAEWPAGDNNGNEGPRSPAVITDTRIANNAKNKKPESKAAMTTYSLAKNPISGASCDEVALREAPRPDPDKGVRPRARGEQYLTERWLEPHSGFVARPEKNRTRAKRKLRKIGFIRSYVR</sequence>
<name>A0A9N9D1V5_9GLOM</name>
<gene>
    <name evidence="2" type="ORF">AMORRO_LOCUS8626</name>
</gene>
<dbReference type="Proteomes" id="UP000789342">
    <property type="component" value="Unassembled WGS sequence"/>
</dbReference>
<evidence type="ECO:0000256" key="1">
    <source>
        <dbReference type="SAM" id="MobiDB-lite"/>
    </source>
</evidence>
<protein>
    <submittedName>
        <fullName evidence="2">17900_t:CDS:1</fullName>
    </submittedName>
</protein>
<feature type="compositionally biased region" description="Basic and acidic residues" evidence="1">
    <location>
        <begin position="1"/>
        <end position="10"/>
    </location>
</feature>
<feature type="region of interest" description="Disordered" evidence="1">
    <location>
        <begin position="1"/>
        <end position="47"/>
    </location>
</feature>
<organism evidence="2 3">
    <name type="scientific">Acaulospora morrowiae</name>
    <dbReference type="NCBI Taxonomy" id="94023"/>
    <lineage>
        <taxon>Eukaryota</taxon>
        <taxon>Fungi</taxon>
        <taxon>Fungi incertae sedis</taxon>
        <taxon>Mucoromycota</taxon>
        <taxon>Glomeromycotina</taxon>
        <taxon>Glomeromycetes</taxon>
        <taxon>Diversisporales</taxon>
        <taxon>Acaulosporaceae</taxon>
        <taxon>Acaulospora</taxon>
    </lineage>
</organism>
<reference evidence="2" key="1">
    <citation type="submission" date="2021-06" db="EMBL/GenBank/DDBJ databases">
        <authorList>
            <person name="Kallberg Y."/>
            <person name="Tangrot J."/>
            <person name="Rosling A."/>
        </authorList>
    </citation>
    <scope>NUCLEOTIDE SEQUENCE</scope>
    <source>
        <strain evidence="2">CL551</strain>
    </source>
</reference>
<dbReference type="EMBL" id="CAJVPV010007531">
    <property type="protein sequence ID" value="CAG8620177.1"/>
    <property type="molecule type" value="Genomic_DNA"/>
</dbReference>
<evidence type="ECO:0000313" key="2">
    <source>
        <dbReference type="EMBL" id="CAG8620177.1"/>
    </source>
</evidence>
<comment type="caution">
    <text evidence="2">The sequence shown here is derived from an EMBL/GenBank/DDBJ whole genome shotgun (WGS) entry which is preliminary data.</text>
</comment>
<evidence type="ECO:0000313" key="3">
    <source>
        <dbReference type="Proteomes" id="UP000789342"/>
    </source>
</evidence>
<dbReference type="AlphaFoldDB" id="A0A9N9D1V5"/>
<proteinExistence type="predicted"/>